<gene>
    <name evidence="2" type="ORF">IW249_004925</name>
</gene>
<keyword evidence="3" id="KW-1185">Reference proteome</keyword>
<accession>A0ABS0K7A4</accession>
<protein>
    <recommendedName>
        <fullName evidence="4">Polyketide synthesis cyclase</fullName>
    </recommendedName>
</protein>
<dbReference type="RefSeq" id="WP_231392645.1">
    <property type="nucleotide sequence ID" value="NZ_JADOTY010000001.1"/>
</dbReference>
<dbReference type="Gene3D" id="3.30.70.1090">
    <property type="entry name" value="Dimeric alpha+beta barrel"/>
    <property type="match status" value="1"/>
</dbReference>
<dbReference type="InterPro" id="IPR011008">
    <property type="entry name" value="Dimeric_a/b-barrel"/>
</dbReference>
<dbReference type="EMBL" id="JADOTY010000001">
    <property type="protein sequence ID" value="MBG6104511.1"/>
    <property type="molecule type" value="Genomic_DNA"/>
</dbReference>
<evidence type="ECO:0008006" key="4">
    <source>
        <dbReference type="Google" id="ProtNLM"/>
    </source>
</evidence>
<feature type="region of interest" description="Disordered" evidence="1">
    <location>
        <begin position="112"/>
        <end position="136"/>
    </location>
</feature>
<evidence type="ECO:0000256" key="1">
    <source>
        <dbReference type="SAM" id="MobiDB-lite"/>
    </source>
</evidence>
<comment type="caution">
    <text evidence="2">The sequence shown here is derived from an EMBL/GenBank/DDBJ whole genome shotgun (WGS) entry which is preliminary data.</text>
</comment>
<dbReference type="InterPro" id="IPR006765">
    <property type="entry name" value="Polyketide_synth_cyclase"/>
</dbReference>
<evidence type="ECO:0000313" key="3">
    <source>
        <dbReference type="Proteomes" id="UP000631791"/>
    </source>
</evidence>
<sequence>MSRLLIVSRIIPGAEGRVAQIFAESDATELPGLTGVTHRSLYCLHDLCVHLLETSDDVDPDALAAARNHPLFKQVNERLSAHTSPYLPTWRSPRDAIAGCFYRWDAAEAPTARPASADAPAPRPASSEAPAAHPAG</sequence>
<dbReference type="InterPro" id="IPR038474">
    <property type="entry name" value="Polyketide_synth_cyclase_sf"/>
</dbReference>
<name>A0ABS0K7A4_9ACTN</name>
<proteinExistence type="predicted"/>
<evidence type="ECO:0000313" key="2">
    <source>
        <dbReference type="EMBL" id="MBG6104511.1"/>
    </source>
</evidence>
<organism evidence="2 3">
    <name type="scientific">Micromonospora vinacea</name>
    <dbReference type="NCBI Taxonomy" id="709878"/>
    <lineage>
        <taxon>Bacteria</taxon>
        <taxon>Bacillati</taxon>
        <taxon>Actinomycetota</taxon>
        <taxon>Actinomycetes</taxon>
        <taxon>Micromonosporales</taxon>
        <taxon>Micromonosporaceae</taxon>
        <taxon>Micromonospora</taxon>
    </lineage>
</organism>
<reference evidence="2 3" key="1">
    <citation type="submission" date="2020-11" db="EMBL/GenBank/DDBJ databases">
        <title>Sequencing the genomes of 1000 actinobacteria strains.</title>
        <authorList>
            <person name="Klenk H.-P."/>
        </authorList>
    </citation>
    <scope>NUCLEOTIDE SEQUENCE [LARGE SCALE GENOMIC DNA]</scope>
    <source>
        <strain evidence="2 3">DSM 101695</strain>
    </source>
</reference>
<dbReference type="Proteomes" id="UP000631791">
    <property type="component" value="Unassembled WGS sequence"/>
</dbReference>
<dbReference type="SUPFAM" id="SSF54909">
    <property type="entry name" value="Dimeric alpha+beta barrel"/>
    <property type="match status" value="1"/>
</dbReference>
<dbReference type="Pfam" id="PF04673">
    <property type="entry name" value="Cyclase_polyket"/>
    <property type="match status" value="1"/>
</dbReference>